<dbReference type="PANTHER" id="PTHR11439:SF463">
    <property type="entry name" value="REVERSE TRANSCRIPTASE TY1_COPIA-TYPE DOMAIN-CONTAINING PROTEIN"/>
    <property type="match status" value="1"/>
</dbReference>
<reference evidence="3" key="1">
    <citation type="submission" date="2018-01" db="EMBL/GenBank/DDBJ databases">
        <authorList>
            <person name="Mao J.F."/>
        </authorList>
    </citation>
    <scope>NUCLEOTIDE SEQUENCE</scope>
    <source>
        <strain evidence="3">Huo1</strain>
        <tissue evidence="3">Leaf</tissue>
    </source>
</reference>
<sequence>MDLDTHEIFISRNVSFHETEFPFSSQSQSVFPSSLHTPTDSIISQIPSSPDTPSDPLIPQQAPMSTTSKSGRHLKPPSHLADYICNSVTTSSKYPISSYFSLSKLSKPYQKFIILLSTLSEPSSYKKASQSQEWISAMQEELQALIRNNTWLITYLPPGFGLTQSASDHSLFYKYSSSGSYFGVVIYVDDILVASSDDNMISEFKIFLAEHFKFKDLCYPKYFLGIEIARNKSGIFISQHKYALDLVSDAGLLGCKPASTPMGSIKQLQVNTGPPLEDPTIYRRLVGRLVYLCITRPNITFAVNKLSQFLSKPCSDHLVAAERVLKYLKGTIGHGLFYSAQADLSLSIFSDADWAGCPNTRRSISGFCLFLGTSLLSWRSKKQHTVVSPNCVPKEIGNVITGKVLLFNISIRKADDFLSLKPYSVKKVVYNDEIIHKYSANMFTNLDKGNASQSLDDLVQEECDRLSPIVDLGNDDDSLKVFSPGMSGMKMGVEMNLDDGFMSVDSICKDSGVMKDDFIIDVEVTPDVCPPVERKSGVVKNEGDITPRIKRKLVEDFDGSLKYSKKKQKLVAIKIEPKD</sequence>
<dbReference type="EMBL" id="PNBA02000021">
    <property type="protein sequence ID" value="KAG6387306.1"/>
    <property type="molecule type" value="Genomic_DNA"/>
</dbReference>
<name>A0A8X8W3C9_SALSN</name>
<dbReference type="PANTHER" id="PTHR11439">
    <property type="entry name" value="GAG-POL-RELATED RETROTRANSPOSON"/>
    <property type="match status" value="1"/>
</dbReference>
<gene>
    <name evidence="3" type="ORF">SASPL_152493</name>
</gene>
<evidence type="ECO:0000313" key="3">
    <source>
        <dbReference type="EMBL" id="KAG6387306.1"/>
    </source>
</evidence>
<protein>
    <recommendedName>
        <fullName evidence="2">Reverse transcriptase Ty1/copia-type domain-containing protein</fullName>
    </recommendedName>
</protein>
<evidence type="ECO:0000256" key="1">
    <source>
        <dbReference type="SAM" id="MobiDB-lite"/>
    </source>
</evidence>
<dbReference type="Proteomes" id="UP000298416">
    <property type="component" value="Unassembled WGS sequence"/>
</dbReference>
<organism evidence="3">
    <name type="scientific">Salvia splendens</name>
    <name type="common">Scarlet sage</name>
    <dbReference type="NCBI Taxonomy" id="180675"/>
    <lineage>
        <taxon>Eukaryota</taxon>
        <taxon>Viridiplantae</taxon>
        <taxon>Streptophyta</taxon>
        <taxon>Embryophyta</taxon>
        <taxon>Tracheophyta</taxon>
        <taxon>Spermatophyta</taxon>
        <taxon>Magnoliopsida</taxon>
        <taxon>eudicotyledons</taxon>
        <taxon>Gunneridae</taxon>
        <taxon>Pentapetalae</taxon>
        <taxon>asterids</taxon>
        <taxon>lamiids</taxon>
        <taxon>Lamiales</taxon>
        <taxon>Lamiaceae</taxon>
        <taxon>Nepetoideae</taxon>
        <taxon>Mentheae</taxon>
        <taxon>Salviinae</taxon>
        <taxon>Salvia</taxon>
        <taxon>Salvia subgen. Calosphace</taxon>
        <taxon>core Calosphace</taxon>
    </lineage>
</organism>
<evidence type="ECO:0000259" key="2">
    <source>
        <dbReference type="Pfam" id="PF07727"/>
    </source>
</evidence>
<dbReference type="InterPro" id="IPR013103">
    <property type="entry name" value="RVT_2"/>
</dbReference>
<proteinExistence type="predicted"/>
<dbReference type="CDD" id="cd09272">
    <property type="entry name" value="RNase_HI_RT_Ty1"/>
    <property type="match status" value="1"/>
</dbReference>
<reference evidence="3" key="2">
    <citation type="submission" date="2020-08" db="EMBL/GenBank/DDBJ databases">
        <title>Plant Genome Project.</title>
        <authorList>
            <person name="Zhang R.-G."/>
        </authorList>
    </citation>
    <scope>NUCLEOTIDE SEQUENCE</scope>
    <source>
        <strain evidence="3">Huo1</strain>
        <tissue evidence="3">Leaf</tissue>
    </source>
</reference>
<feature type="compositionally biased region" description="Low complexity" evidence="1">
    <location>
        <begin position="32"/>
        <end position="55"/>
    </location>
</feature>
<dbReference type="Pfam" id="PF07727">
    <property type="entry name" value="RVT_2"/>
    <property type="match status" value="1"/>
</dbReference>
<keyword evidence="4" id="KW-1185">Reference proteome</keyword>
<comment type="caution">
    <text evidence="3">The sequence shown here is derived from an EMBL/GenBank/DDBJ whole genome shotgun (WGS) entry which is preliminary data.</text>
</comment>
<dbReference type="SUPFAM" id="SSF56672">
    <property type="entry name" value="DNA/RNA polymerases"/>
    <property type="match status" value="1"/>
</dbReference>
<feature type="region of interest" description="Disordered" evidence="1">
    <location>
        <begin position="32"/>
        <end position="75"/>
    </location>
</feature>
<evidence type="ECO:0000313" key="4">
    <source>
        <dbReference type="Proteomes" id="UP000298416"/>
    </source>
</evidence>
<dbReference type="AlphaFoldDB" id="A0A8X8W3C9"/>
<feature type="domain" description="Reverse transcriptase Ty1/copia-type" evidence="2">
    <location>
        <begin position="160"/>
        <end position="262"/>
    </location>
</feature>
<dbReference type="InterPro" id="IPR043502">
    <property type="entry name" value="DNA/RNA_pol_sf"/>
</dbReference>
<accession>A0A8X8W3C9</accession>